<dbReference type="Gene3D" id="2.60.120.260">
    <property type="entry name" value="Galactose-binding domain-like"/>
    <property type="match status" value="1"/>
</dbReference>
<evidence type="ECO:0000259" key="7">
    <source>
        <dbReference type="Pfam" id="PF16355"/>
    </source>
</evidence>
<organism evidence="9 10">
    <name type="scientific">Paenibacillus etheri</name>
    <dbReference type="NCBI Taxonomy" id="1306852"/>
    <lineage>
        <taxon>Bacteria</taxon>
        <taxon>Bacillati</taxon>
        <taxon>Bacillota</taxon>
        <taxon>Bacilli</taxon>
        <taxon>Bacillales</taxon>
        <taxon>Paenibacillaceae</taxon>
        <taxon>Paenibacillus</taxon>
    </lineage>
</organism>
<feature type="domain" description="Glycosyl hydrolases family 2 sugar binding" evidence="6">
    <location>
        <begin position="101"/>
        <end position="194"/>
    </location>
</feature>
<evidence type="ECO:0000259" key="4">
    <source>
        <dbReference type="Pfam" id="PF00703"/>
    </source>
</evidence>
<keyword evidence="2 9" id="KW-0378">Hydrolase</keyword>
<evidence type="ECO:0000259" key="6">
    <source>
        <dbReference type="Pfam" id="PF02837"/>
    </source>
</evidence>
<dbReference type="InterPro" id="IPR023232">
    <property type="entry name" value="Glyco_hydro_2_AS"/>
</dbReference>
<dbReference type="Gene3D" id="2.60.40.10">
    <property type="entry name" value="Immunoglobulins"/>
    <property type="match status" value="3"/>
</dbReference>
<dbReference type="Pfam" id="PF02837">
    <property type="entry name" value="Glyco_hydro_2_N"/>
    <property type="match status" value="1"/>
</dbReference>
<dbReference type="Pfam" id="PF18565">
    <property type="entry name" value="Glyco_hydro2_C5"/>
    <property type="match status" value="1"/>
</dbReference>
<keyword evidence="10" id="KW-1185">Reference proteome</keyword>
<dbReference type="PROSITE" id="PS00608">
    <property type="entry name" value="GLYCOSYL_HYDROL_F2_2"/>
    <property type="match status" value="1"/>
</dbReference>
<evidence type="ECO:0000259" key="8">
    <source>
        <dbReference type="Pfam" id="PF18565"/>
    </source>
</evidence>
<gene>
    <name evidence="9" type="ORF">UQ64_23870</name>
</gene>
<comment type="caution">
    <text evidence="9">The sequence shown here is derived from an EMBL/GenBank/DDBJ whole genome shotgun (WGS) entry which is preliminary data.</text>
</comment>
<dbReference type="SUPFAM" id="SSF51445">
    <property type="entry name" value="(Trans)glycosidases"/>
    <property type="match status" value="1"/>
</dbReference>
<evidence type="ECO:0000256" key="2">
    <source>
        <dbReference type="ARBA" id="ARBA00022801"/>
    </source>
</evidence>
<protein>
    <submittedName>
        <fullName evidence="9">Glycoside hydrolase family 2</fullName>
    </submittedName>
</protein>
<comment type="similarity">
    <text evidence="1">Belongs to the glycosyl hydrolase 2 family.</text>
</comment>
<dbReference type="SUPFAM" id="SSF49785">
    <property type="entry name" value="Galactose-binding domain-like"/>
    <property type="match status" value="1"/>
</dbReference>
<dbReference type="Gene3D" id="3.20.20.80">
    <property type="entry name" value="Glycosidases"/>
    <property type="match status" value="1"/>
</dbReference>
<dbReference type="PANTHER" id="PTHR42732">
    <property type="entry name" value="BETA-GALACTOSIDASE"/>
    <property type="match status" value="1"/>
</dbReference>
<dbReference type="InterPro" id="IPR013783">
    <property type="entry name" value="Ig-like_fold"/>
</dbReference>
<dbReference type="InterPro" id="IPR006104">
    <property type="entry name" value="Glyco_hydro_2_N"/>
</dbReference>
<keyword evidence="3" id="KW-0326">Glycosidase</keyword>
<feature type="domain" description="DUF4982" evidence="7">
    <location>
        <begin position="616"/>
        <end position="672"/>
    </location>
</feature>
<dbReference type="Pfam" id="PF16355">
    <property type="entry name" value="DUF4982"/>
    <property type="match status" value="1"/>
</dbReference>
<dbReference type="InterPro" id="IPR048230">
    <property type="entry name" value="GalA-like"/>
</dbReference>
<name>A0A0W1ATU8_9BACL</name>
<dbReference type="InterPro" id="IPR017853">
    <property type="entry name" value="GH"/>
</dbReference>
<dbReference type="PANTHER" id="PTHR42732:SF1">
    <property type="entry name" value="BETA-MANNOSIDASE"/>
    <property type="match status" value="1"/>
</dbReference>
<accession>A0A0W1ATU8</accession>
<dbReference type="InterPro" id="IPR040605">
    <property type="entry name" value="Glyco_hydro2_dom5"/>
</dbReference>
<dbReference type="GO" id="GO:0005975">
    <property type="term" value="P:carbohydrate metabolic process"/>
    <property type="evidence" value="ECO:0007669"/>
    <property type="project" value="InterPro"/>
</dbReference>
<dbReference type="AlphaFoldDB" id="A0A0W1ATU8"/>
<dbReference type="Proteomes" id="UP000054709">
    <property type="component" value="Unassembled WGS sequence"/>
</dbReference>
<dbReference type="InterPro" id="IPR006103">
    <property type="entry name" value="Glyco_hydro_2_cat"/>
</dbReference>
<dbReference type="Pfam" id="PF02836">
    <property type="entry name" value="Glyco_hydro_2_C"/>
    <property type="match status" value="1"/>
</dbReference>
<evidence type="ECO:0000313" key="9">
    <source>
        <dbReference type="EMBL" id="KTD84688.1"/>
    </source>
</evidence>
<dbReference type="InterPro" id="IPR008979">
    <property type="entry name" value="Galactose-bd-like_sf"/>
</dbReference>
<sequence length="792" mass="89667">MILGNKRTRESFDQNWMFHLGDLPIMHAVKGGMTGGLTDCEQIAEGEWLKIAYFDEREPSVMNDREWKSIDLPHDWCVEGNYVNDGGKVKHHKSHGYLPVGIGCYRKVFEIPMEDLGKKLSIEFDGVMRNCTVWVNGHLMGTHQSGYTGFCYDITDIARYGDEGKNVIFVKVDARDYEGWWYEGCGIYRHVWLDKTDRLHVGRHGTYVTTPVVGKDEATVNVSTNVHNEHPHDVNCIIKTLIEDGTGQIVASSSENITIQRDSQTDVETVMTLMEPMLWSPEKPYLYEVITEVYDANEKEVMDVYRTPLGVRTIEFTADRGFYLNGEQYLIKGTCNHQDFAGVGVALPDQVTEYKIKLLKSMGCNAYRCAHHAPSPELLDLCDRMGMLVMDENRKLDISPDGIADLKEILYRDRNHPSIILWSMENEEILEGTILGARMLETMSRITRAIDPTRLTIACMNHGWNDGGYSNSVDITGYNYGQREDQYLIDHEQFPDRIMIGSESTSCTTTRGIYENDDVKGYCSSYGDQIPEWSCSHEKSWQDVVNHPHLTGIFVWTGFDYRGEPTPYEWPCIGSHFGIMDYCGFPKDAYYFYKAAWTEEPVVHILPHWNWPDKIGQEIDVWAYSNCETVELFVNGHSLGEKSVDRNSRMEWKVCYAPGELTAIGKIAGKEITRKGVTTTGTPDRIRLELDKNEVKANGTDIAMIKVSLLDYLGKVVPTADNEIMFTIEGPGKILGVGNGDPSSHEPDKENRRRAFNGHCLVIVQANKEPGDIVIRATSVSLQAAVAVIRVE</sequence>
<dbReference type="InterPro" id="IPR032311">
    <property type="entry name" value="DUF4982"/>
</dbReference>
<feature type="domain" description="Glycoside hydrolase family 2" evidence="8">
    <location>
        <begin position="686"/>
        <end position="785"/>
    </location>
</feature>
<evidence type="ECO:0000313" key="10">
    <source>
        <dbReference type="Proteomes" id="UP000054709"/>
    </source>
</evidence>
<feature type="domain" description="Glycoside hydrolase family 2 immunoglobulin-like beta-sandwich" evidence="4">
    <location>
        <begin position="206"/>
        <end position="312"/>
    </location>
</feature>
<dbReference type="EMBL" id="LCZJ02000033">
    <property type="protein sequence ID" value="KTD84688.1"/>
    <property type="molecule type" value="Genomic_DNA"/>
</dbReference>
<evidence type="ECO:0000256" key="3">
    <source>
        <dbReference type="ARBA" id="ARBA00023295"/>
    </source>
</evidence>
<dbReference type="InterPro" id="IPR051913">
    <property type="entry name" value="GH2_Domain-Containing"/>
</dbReference>
<dbReference type="SUPFAM" id="SSF49303">
    <property type="entry name" value="beta-Galactosidase/glucuronidase domain"/>
    <property type="match status" value="1"/>
</dbReference>
<dbReference type="InterPro" id="IPR006101">
    <property type="entry name" value="Glyco_hydro_2"/>
</dbReference>
<proteinExistence type="inferred from homology"/>
<evidence type="ECO:0000259" key="5">
    <source>
        <dbReference type="Pfam" id="PF02836"/>
    </source>
</evidence>
<dbReference type="InterPro" id="IPR036156">
    <property type="entry name" value="Beta-gal/glucu_dom_sf"/>
</dbReference>
<feature type="domain" description="Glycoside hydrolase family 2 catalytic" evidence="5">
    <location>
        <begin position="319"/>
        <end position="482"/>
    </location>
</feature>
<dbReference type="OrthoDB" id="9762066at2"/>
<dbReference type="PRINTS" id="PR00132">
    <property type="entry name" value="GLHYDRLASE2"/>
</dbReference>
<dbReference type="Pfam" id="PF00703">
    <property type="entry name" value="Glyco_hydro_2"/>
    <property type="match status" value="1"/>
</dbReference>
<dbReference type="RefSeq" id="WP_060625395.1">
    <property type="nucleotide sequence ID" value="NZ_LCZJ02000033.1"/>
</dbReference>
<dbReference type="InterPro" id="IPR006102">
    <property type="entry name" value="Ig-like_GH2"/>
</dbReference>
<evidence type="ECO:0000256" key="1">
    <source>
        <dbReference type="ARBA" id="ARBA00007401"/>
    </source>
</evidence>
<reference evidence="9 10" key="1">
    <citation type="journal article" date="2015" name="Int. Biodeterior. Biodegradation">
        <title>Physiological and genetic screening methods for the isolation of methyl tert-butyl ether-degrading bacteria for bioremediation purposes.</title>
        <authorList>
            <person name="Guisado I.M."/>
            <person name="Purswani J."/>
            <person name="Gonzalez Lopez J."/>
            <person name="Pozo C."/>
        </authorList>
    </citation>
    <scope>NUCLEOTIDE SEQUENCE [LARGE SCALE GENOMIC DNA]</scope>
    <source>
        <strain evidence="9 10">SH7</strain>
    </source>
</reference>
<dbReference type="NCBIfam" id="NF041462">
    <property type="entry name" value="GalA"/>
    <property type="match status" value="1"/>
</dbReference>
<dbReference type="GO" id="GO:0004553">
    <property type="term" value="F:hydrolase activity, hydrolyzing O-glycosyl compounds"/>
    <property type="evidence" value="ECO:0007669"/>
    <property type="project" value="InterPro"/>
</dbReference>